<dbReference type="AlphaFoldDB" id="A0A173MEZ0"/>
<dbReference type="EMBL" id="FTOR01000006">
    <property type="protein sequence ID" value="SIT24397.1"/>
    <property type="molecule type" value="Genomic_DNA"/>
</dbReference>
<keyword evidence="2" id="KW-0547">Nucleotide-binding</keyword>
<dbReference type="InterPro" id="IPR017438">
    <property type="entry name" value="ATP-NAD_kinase_N"/>
</dbReference>
<dbReference type="GO" id="GO:0005524">
    <property type="term" value="F:ATP binding"/>
    <property type="evidence" value="ECO:0007669"/>
    <property type="project" value="UniProtKB-KW"/>
</dbReference>
<feature type="domain" description="DAGKc" evidence="5">
    <location>
        <begin position="1"/>
        <end position="124"/>
    </location>
</feature>
<dbReference type="GO" id="GO:0016301">
    <property type="term" value="F:kinase activity"/>
    <property type="evidence" value="ECO:0007669"/>
    <property type="project" value="UniProtKB-KW"/>
</dbReference>
<sequence length="300" mass="33090">MKTVEILHNPNAGEEEHTQKQLVKSIKAAGFKCRYLSTKTDDWKDAGKDAAFYIIAGGDGTIRKVAKSINCNETPNLPIAILPLGTANNIAQTMGLMQSTEAIINSWHTYHIKQVDTGTVTGYTKPLFFLEGFGYGIFPKLMQQMEPFDKVIDGAEERMQKALELLYSLILAAPAVDYTITIDNKDYSGKYLMAEVMNIQSIGPNLHLAPHADPGDGYLDVILITENQRGTLLAYVDQLRNNATDAVFSLHALAAQQVQISSSELYLHADDKLLIAEQPLTLDITLSESKLQFLITPATE</sequence>
<evidence type="ECO:0000256" key="3">
    <source>
        <dbReference type="ARBA" id="ARBA00022777"/>
    </source>
</evidence>
<dbReference type="InterPro" id="IPR045540">
    <property type="entry name" value="YegS/DAGK_C"/>
</dbReference>
<dbReference type="Gene3D" id="3.40.50.10330">
    <property type="entry name" value="Probable inorganic polyphosphate/atp-NAD kinase, domain 1"/>
    <property type="match status" value="1"/>
</dbReference>
<dbReference type="Gene3D" id="2.60.200.40">
    <property type="match status" value="1"/>
</dbReference>
<organism evidence="6 7">
    <name type="scientific">Filimonas lacunae</name>
    <dbReference type="NCBI Taxonomy" id="477680"/>
    <lineage>
        <taxon>Bacteria</taxon>
        <taxon>Pseudomonadati</taxon>
        <taxon>Bacteroidota</taxon>
        <taxon>Chitinophagia</taxon>
        <taxon>Chitinophagales</taxon>
        <taxon>Chitinophagaceae</taxon>
        <taxon>Filimonas</taxon>
    </lineage>
</organism>
<dbReference type="PANTHER" id="PTHR12358:SF54">
    <property type="entry name" value="SPHINGOSINE KINASE RELATED PROTEIN"/>
    <property type="match status" value="1"/>
</dbReference>
<dbReference type="RefSeq" id="WP_076380332.1">
    <property type="nucleotide sequence ID" value="NZ_AP017422.1"/>
</dbReference>
<dbReference type="KEGG" id="fln:FLA_2064"/>
<evidence type="ECO:0000313" key="6">
    <source>
        <dbReference type="EMBL" id="SIT24397.1"/>
    </source>
</evidence>
<dbReference type="PROSITE" id="PS50146">
    <property type="entry name" value="DAGK"/>
    <property type="match status" value="1"/>
</dbReference>
<protein>
    <submittedName>
        <fullName evidence="6">Diacylglycerol kinase family enzyme</fullName>
    </submittedName>
</protein>
<evidence type="ECO:0000256" key="4">
    <source>
        <dbReference type="ARBA" id="ARBA00022840"/>
    </source>
</evidence>
<keyword evidence="1" id="KW-0808">Transferase</keyword>
<dbReference type="Pfam" id="PF00781">
    <property type="entry name" value="DAGK_cat"/>
    <property type="match status" value="1"/>
</dbReference>
<keyword evidence="3 6" id="KW-0418">Kinase</keyword>
<gene>
    <name evidence="6" type="ORF">SAMN05421788_106118</name>
</gene>
<evidence type="ECO:0000259" key="5">
    <source>
        <dbReference type="PROSITE" id="PS50146"/>
    </source>
</evidence>
<keyword evidence="4" id="KW-0067">ATP-binding</keyword>
<evidence type="ECO:0000256" key="1">
    <source>
        <dbReference type="ARBA" id="ARBA00022679"/>
    </source>
</evidence>
<dbReference type="InterPro" id="IPR001206">
    <property type="entry name" value="Diacylglycerol_kinase_cat_dom"/>
</dbReference>
<evidence type="ECO:0000313" key="7">
    <source>
        <dbReference type="Proteomes" id="UP000186917"/>
    </source>
</evidence>
<keyword evidence="7" id="KW-1185">Reference proteome</keyword>
<accession>A0A173MEZ0</accession>
<reference evidence="7" key="1">
    <citation type="submission" date="2017-01" db="EMBL/GenBank/DDBJ databases">
        <authorList>
            <person name="Varghese N."/>
            <person name="Submissions S."/>
        </authorList>
    </citation>
    <scope>NUCLEOTIDE SEQUENCE [LARGE SCALE GENOMIC DNA]</scope>
    <source>
        <strain evidence="7">DSM 21054</strain>
    </source>
</reference>
<name>A0A173MEZ0_9BACT</name>
<dbReference type="STRING" id="477680.SAMN05421788_106118"/>
<dbReference type="Pfam" id="PF19279">
    <property type="entry name" value="YegS_C"/>
    <property type="match status" value="1"/>
</dbReference>
<proteinExistence type="predicted"/>
<evidence type="ECO:0000256" key="2">
    <source>
        <dbReference type="ARBA" id="ARBA00022741"/>
    </source>
</evidence>
<dbReference type="InterPro" id="IPR050187">
    <property type="entry name" value="Lipid_Phosphate_FormReg"/>
</dbReference>
<dbReference type="SUPFAM" id="SSF111331">
    <property type="entry name" value="NAD kinase/diacylglycerol kinase-like"/>
    <property type="match status" value="1"/>
</dbReference>
<dbReference type="InterPro" id="IPR016064">
    <property type="entry name" value="NAD/diacylglycerol_kinase_sf"/>
</dbReference>
<dbReference type="Proteomes" id="UP000186917">
    <property type="component" value="Unassembled WGS sequence"/>
</dbReference>
<dbReference type="PANTHER" id="PTHR12358">
    <property type="entry name" value="SPHINGOSINE KINASE"/>
    <property type="match status" value="1"/>
</dbReference>